<organism evidence="10 11">
    <name type="scientific">Thiosulfatimonas sediminis</name>
    <dbReference type="NCBI Taxonomy" id="2675054"/>
    <lineage>
        <taxon>Bacteria</taxon>
        <taxon>Pseudomonadati</taxon>
        <taxon>Pseudomonadota</taxon>
        <taxon>Gammaproteobacteria</taxon>
        <taxon>Thiotrichales</taxon>
        <taxon>Piscirickettsiaceae</taxon>
        <taxon>Thiosulfatimonas</taxon>
    </lineage>
</organism>
<protein>
    <submittedName>
        <fullName evidence="10">Monovalent cation/H+ antiporter subunit D</fullName>
    </submittedName>
</protein>
<dbReference type="NCBIfam" id="NF009309">
    <property type="entry name" value="PRK12666.1"/>
    <property type="match status" value="1"/>
</dbReference>
<evidence type="ECO:0000256" key="7">
    <source>
        <dbReference type="RuleBase" id="RU000320"/>
    </source>
</evidence>
<keyword evidence="3" id="KW-1003">Cell membrane</keyword>
<sequence>MNLNPVIWSLLLPLLSAIVLLLLSQRIKWQRSISLFASSSLVLITFYAMGFALSSTPQTYALGNWPAPFGIILVLDQLSGLLLVITALLSLAALWCAVRQNTDQQGVHFHVLWQLQIFGLNGAFLTGDLFNLFVFFEVLLLASYGLLLHGGRRQNTKAGLHYVVINLLASSLFLFAVGTLYGILGTLNMADLAQKIAHLPADNQPIVAAAGLLLLVVFAVKSALFPLYLWLPKAYANTTAPVAALFAIMTKVGVYAIIRVHGMLFGENAGALAGLHLPWLLWLGLITLLLAAFGTLAATTLRQTIAYLVLASVATLLIAIGINQTQTLPALLFYLIHSTFIAAGLFLLADYVRQGRPQHADRLIADFAMPRNTLIGGVYLFAAIAISGMPPLSGFFGKLLILQSSIQHPYFWWILATILLSNLLIIIALVRVGSVLFYQTLPRERCHDSALQTQCLPPHINPQGCGAIVGLLSIGILLTLFAQPIYQITESISAQWQQVTLYQQQVLTTAPFDNPNKTLYWEDIK</sequence>
<feature type="transmembrane region" description="Helical" evidence="8">
    <location>
        <begin position="331"/>
        <end position="352"/>
    </location>
</feature>
<dbReference type="GO" id="GO:0005886">
    <property type="term" value="C:plasma membrane"/>
    <property type="evidence" value="ECO:0007669"/>
    <property type="project" value="UniProtKB-SubCell"/>
</dbReference>
<dbReference type="PRINTS" id="PR01437">
    <property type="entry name" value="NUOXDRDTASE4"/>
</dbReference>
<evidence type="ECO:0000256" key="5">
    <source>
        <dbReference type="ARBA" id="ARBA00022989"/>
    </source>
</evidence>
<dbReference type="PANTHER" id="PTHR42703">
    <property type="entry name" value="NADH DEHYDROGENASE"/>
    <property type="match status" value="1"/>
</dbReference>
<feature type="transmembrane region" description="Helical" evidence="8">
    <location>
        <begin position="278"/>
        <end position="298"/>
    </location>
</feature>
<feature type="transmembrane region" description="Helical" evidence="8">
    <location>
        <begin position="67"/>
        <end position="95"/>
    </location>
</feature>
<evidence type="ECO:0000313" key="10">
    <source>
        <dbReference type="EMBL" id="BBP44683.1"/>
    </source>
</evidence>
<feature type="transmembrane region" description="Helical" evidence="8">
    <location>
        <begin position="305"/>
        <end position="325"/>
    </location>
</feature>
<dbReference type="InterPro" id="IPR001750">
    <property type="entry name" value="ND/Mrp_TM"/>
</dbReference>
<evidence type="ECO:0000256" key="8">
    <source>
        <dbReference type="SAM" id="Phobius"/>
    </source>
</evidence>
<dbReference type="InterPro" id="IPR050586">
    <property type="entry name" value="CPA3_Na-H_Antiporter_D"/>
</dbReference>
<keyword evidence="11" id="KW-1185">Reference proteome</keyword>
<dbReference type="KEGG" id="tse:THMIRHAS_00560"/>
<evidence type="ECO:0000256" key="2">
    <source>
        <dbReference type="ARBA" id="ARBA00005346"/>
    </source>
</evidence>
<evidence type="ECO:0000256" key="3">
    <source>
        <dbReference type="ARBA" id="ARBA00022475"/>
    </source>
</evidence>
<comment type="similarity">
    <text evidence="2">Belongs to the CPA3 antiporters (TC 2.A.63) subunit D family.</text>
</comment>
<name>A0A6F8PRC8_9GAMM</name>
<evidence type="ECO:0000259" key="9">
    <source>
        <dbReference type="Pfam" id="PF00361"/>
    </source>
</evidence>
<dbReference type="RefSeq" id="WP_173269175.1">
    <property type="nucleotide sequence ID" value="NZ_AP021889.1"/>
</dbReference>
<feature type="transmembrane region" description="Helical" evidence="8">
    <location>
        <begin position="160"/>
        <end position="184"/>
    </location>
</feature>
<evidence type="ECO:0000256" key="1">
    <source>
        <dbReference type="ARBA" id="ARBA00004651"/>
    </source>
</evidence>
<evidence type="ECO:0000256" key="4">
    <source>
        <dbReference type="ARBA" id="ARBA00022692"/>
    </source>
</evidence>
<feature type="transmembrane region" description="Helical" evidence="8">
    <location>
        <begin position="130"/>
        <end position="148"/>
    </location>
</feature>
<comment type="subcellular location">
    <subcellularLocation>
        <location evidence="1">Cell membrane</location>
        <topology evidence="1">Multi-pass membrane protein</topology>
    </subcellularLocation>
    <subcellularLocation>
        <location evidence="7">Membrane</location>
        <topology evidence="7">Multi-pass membrane protein</topology>
    </subcellularLocation>
</comment>
<dbReference type="InterPro" id="IPR003918">
    <property type="entry name" value="NADH_UbQ_OxRdtase"/>
</dbReference>
<feature type="transmembrane region" description="Helical" evidence="8">
    <location>
        <begin position="107"/>
        <end position="124"/>
    </location>
</feature>
<reference evidence="11" key="1">
    <citation type="submission" date="2019-11" db="EMBL/GenBank/DDBJ databases">
        <title>Isolation and characterization of two novel species in the genus Thiomicrorhabdus.</title>
        <authorList>
            <person name="Mochizuki J."/>
            <person name="Kojima H."/>
            <person name="Fukui M."/>
        </authorList>
    </citation>
    <scope>NUCLEOTIDE SEQUENCE [LARGE SCALE GENOMIC DNA]</scope>
    <source>
        <strain evidence="11">aks77</strain>
    </source>
</reference>
<feature type="transmembrane region" description="Helical" evidence="8">
    <location>
        <begin position="35"/>
        <end position="55"/>
    </location>
</feature>
<keyword evidence="6 8" id="KW-0472">Membrane</keyword>
<gene>
    <name evidence="10" type="ORF">THMIRHAS_00560</name>
</gene>
<feature type="domain" description="NADH:quinone oxidoreductase/Mrp antiporter transmembrane" evidence="9">
    <location>
        <begin position="127"/>
        <end position="419"/>
    </location>
</feature>
<feature type="transmembrane region" description="Helical" evidence="8">
    <location>
        <begin position="238"/>
        <end position="258"/>
    </location>
</feature>
<feature type="transmembrane region" description="Helical" evidence="8">
    <location>
        <begin position="204"/>
        <end position="231"/>
    </location>
</feature>
<dbReference type="PANTHER" id="PTHR42703:SF1">
    <property type="entry name" value="NA(+)_H(+) ANTIPORTER SUBUNIT D1"/>
    <property type="match status" value="1"/>
</dbReference>
<dbReference type="GO" id="GO:0042773">
    <property type="term" value="P:ATP synthesis coupled electron transport"/>
    <property type="evidence" value="ECO:0007669"/>
    <property type="project" value="InterPro"/>
</dbReference>
<feature type="transmembrane region" description="Helical" evidence="8">
    <location>
        <begin position="373"/>
        <end position="390"/>
    </location>
</feature>
<feature type="transmembrane region" description="Helical" evidence="8">
    <location>
        <begin position="410"/>
        <end position="438"/>
    </location>
</feature>
<accession>A0A6F8PRC8</accession>
<keyword evidence="5 8" id="KW-1133">Transmembrane helix</keyword>
<keyword evidence="4 7" id="KW-0812">Transmembrane</keyword>
<dbReference type="AlphaFoldDB" id="A0A6F8PRC8"/>
<evidence type="ECO:0000256" key="6">
    <source>
        <dbReference type="ARBA" id="ARBA00023136"/>
    </source>
</evidence>
<dbReference type="EMBL" id="AP021889">
    <property type="protein sequence ID" value="BBP44683.1"/>
    <property type="molecule type" value="Genomic_DNA"/>
</dbReference>
<proteinExistence type="inferred from homology"/>
<evidence type="ECO:0000313" key="11">
    <source>
        <dbReference type="Proteomes" id="UP000501726"/>
    </source>
</evidence>
<dbReference type="Proteomes" id="UP000501726">
    <property type="component" value="Chromosome"/>
</dbReference>
<dbReference type="Pfam" id="PF00361">
    <property type="entry name" value="Proton_antipo_M"/>
    <property type="match status" value="1"/>
</dbReference>
<dbReference type="GO" id="GO:0008137">
    <property type="term" value="F:NADH dehydrogenase (ubiquinone) activity"/>
    <property type="evidence" value="ECO:0007669"/>
    <property type="project" value="InterPro"/>
</dbReference>
<feature type="transmembrane region" description="Helical" evidence="8">
    <location>
        <begin position="6"/>
        <end position="23"/>
    </location>
</feature>